<name>A0AAD7BG90_MYCRO</name>
<evidence type="ECO:0000313" key="3">
    <source>
        <dbReference type="EMBL" id="KAJ7619755.1"/>
    </source>
</evidence>
<evidence type="ECO:0000313" key="4">
    <source>
        <dbReference type="Proteomes" id="UP001221757"/>
    </source>
</evidence>
<dbReference type="InterPro" id="IPR009027">
    <property type="entry name" value="Ribosomal_bL9/RNase_H1_N"/>
</dbReference>
<feature type="domain" description="Ribonuclease H1 N-terminal" evidence="2">
    <location>
        <begin position="34"/>
        <end position="75"/>
    </location>
</feature>
<comment type="caution">
    <text evidence="3">The sequence shown here is derived from an EMBL/GenBank/DDBJ whole genome shotgun (WGS) entry which is preliminary data.</text>
</comment>
<dbReference type="Pfam" id="PF01693">
    <property type="entry name" value="Cauli_VI"/>
    <property type="match status" value="1"/>
</dbReference>
<accession>A0AAD7BG90</accession>
<sequence>MPTQIAHLGPSCRPQIFPADSLTAHHDAKASCFYYVVFVGRLTGIFLHLSQAEMQVHGAHRGHMAKFKTIAGAEAAWAAHCRRNHEHEHSYAVEGCDKIFQSRDAVLAELIQRFNLKRNKQEHTFQLLALLPRPSSSMELTPERPLAIKLPLMCLLETPHTRRSTRETLRRLRIYSRESRQRHPIGTVPASQSSATLHTVAEISPSTKAAAPRAQKRTHKGVMETDAKLRLLEQERTELEEEVQRLRGYALKQRARLREMGFSDFGADWSE</sequence>
<evidence type="ECO:0000256" key="1">
    <source>
        <dbReference type="SAM" id="Coils"/>
    </source>
</evidence>
<dbReference type="Gene3D" id="3.40.970.10">
    <property type="entry name" value="Ribonuclease H1, N-terminal domain"/>
    <property type="match status" value="1"/>
</dbReference>
<keyword evidence="4" id="KW-1185">Reference proteome</keyword>
<dbReference type="EMBL" id="JARKIE010000718">
    <property type="protein sequence ID" value="KAJ7619755.1"/>
    <property type="molecule type" value="Genomic_DNA"/>
</dbReference>
<keyword evidence="1" id="KW-0175">Coiled coil</keyword>
<gene>
    <name evidence="3" type="ORF">B0H17DRAFT_1152120</name>
</gene>
<evidence type="ECO:0000259" key="2">
    <source>
        <dbReference type="Pfam" id="PF01693"/>
    </source>
</evidence>
<proteinExistence type="predicted"/>
<dbReference type="AlphaFoldDB" id="A0AAD7BG90"/>
<feature type="coiled-coil region" evidence="1">
    <location>
        <begin position="222"/>
        <end position="252"/>
    </location>
</feature>
<protein>
    <recommendedName>
        <fullName evidence="2">Ribonuclease H1 N-terminal domain-containing protein</fullName>
    </recommendedName>
</protein>
<organism evidence="3 4">
    <name type="scientific">Mycena rosella</name>
    <name type="common">Pink bonnet</name>
    <name type="synonym">Agaricus rosellus</name>
    <dbReference type="NCBI Taxonomy" id="1033263"/>
    <lineage>
        <taxon>Eukaryota</taxon>
        <taxon>Fungi</taxon>
        <taxon>Dikarya</taxon>
        <taxon>Basidiomycota</taxon>
        <taxon>Agaricomycotina</taxon>
        <taxon>Agaricomycetes</taxon>
        <taxon>Agaricomycetidae</taxon>
        <taxon>Agaricales</taxon>
        <taxon>Marasmiineae</taxon>
        <taxon>Mycenaceae</taxon>
        <taxon>Mycena</taxon>
    </lineage>
</organism>
<dbReference type="InterPro" id="IPR037056">
    <property type="entry name" value="RNase_H1_N_sf"/>
</dbReference>
<dbReference type="SUPFAM" id="SSF55658">
    <property type="entry name" value="L9 N-domain-like"/>
    <property type="match status" value="1"/>
</dbReference>
<dbReference type="InterPro" id="IPR011320">
    <property type="entry name" value="RNase_H1_N"/>
</dbReference>
<reference evidence="3" key="1">
    <citation type="submission" date="2023-03" db="EMBL/GenBank/DDBJ databases">
        <title>Massive genome expansion in bonnet fungi (Mycena s.s.) driven by repeated elements and novel gene families across ecological guilds.</title>
        <authorList>
            <consortium name="Lawrence Berkeley National Laboratory"/>
            <person name="Harder C.B."/>
            <person name="Miyauchi S."/>
            <person name="Viragh M."/>
            <person name="Kuo A."/>
            <person name="Thoen E."/>
            <person name="Andreopoulos B."/>
            <person name="Lu D."/>
            <person name="Skrede I."/>
            <person name="Drula E."/>
            <person name="Henrissat B."/>
            <person name="Morin E."/>
            <person name="Kohler A."/>
            <person name="Barry K."/>
            <person name="LaButti K."/>
            <person name="Morin E."/>
            <person name="Salamov A."/>
            <person name="Lipzen A."/>
            <person name="Mereny Z."/>
            <person name="Hegedus B."/>
            <person name="Baldrian P."/>
            <person name="Stursova M."/>
            <person name="Weitz H."/>
            <person name="Taylor A."/>
            <person name="Grigoriev I.V."/>
            <person name="Nagy L.G."/>
            <person name="Martin F."/>
            <person name="Kauserud H."/>
        </authorList>
    </citation>
    <scope>NUCLEOTIDE SEQUENCE</scope>
    <source>
        <strain evidence="3">CBHHK067</strain>
    </source>
</reference>
<dbReference type="Proteomes" id="UP001221757">
    <property type="component" value="Unassembled WGS sequence"/>
</dbReference>